<name>A0AA40E7Y3_9PEZI</name>
<keyword evidence="3" id="KW-1185">Reference proteome</keyword>
<feature type="compositionally biased region" description="Basic and acidic residues" evidence="1">
    <location>
        <begin position="48"/>
        <end position="60"/>
    </location>
</feature>
<dbReference type="RefSeq" id="XP_060300166.1">
    <property type="nucleotide sequence ID" value="XM_060439401.1"/>
</dbReference>
<protein>
    <submittedName>
        <fullName evidence="2">Uncharacterized protein</fullName>
    </submittedName>
</protein>
<proteinExistence type="predicted"/>
<feature type="region of interest" description="Disordered" evidence="1">
    <location>
        <begin position="14"/>
        <end position="189"/>
    </location>
</feature>
<evidence type="ECO:0000313" key="2">
    <source>
        <dbReference type="EMBL" id="KAK0727311.1"/>
    </source>
</evidence>
<feature type="compositionally biased region" description="Basic and acidic residues" evidence="1">
    <location>
        <begin position="180"/>
        <end position="189"/>
    </location>
</feature>
<dbReference type="GeneID" id="85322671"/>
<feature type="compositionally biased region" description="Low complexity" evidence="1">
    <location>
        <begin position="89"/>
        <end position="98"/>
    </location>
</feature>
<feature type="compositionally biased region" description="Low complexity" evidence="1">
    <location>
        <begin position="158"/>
        <end position="171"/>
    </location>
</feature>
<dbReference type="Proteomes" id="UP001172101">
    <property type="component" value="Unassembled WGS sequence"/>
</dbReference>
<accession>A0AA40E7Y3</accession>
<evidence type="ECO:0000313" key="3">
    <source>
        <dbReference type="Proteomes" id="UP001172101"/>
    </source>
</evidence>
<feature type="compositionally biased region" description="Polar residues" evidence="1">
    <location>
        <begin position="126"/>
        <end position="143"/>
    </location>
</feature>
<sequence length="189" mass="19900">MGARATSSQLLCVAGPNHHHHRRATSCGQPSHLAVASQASGEEIEAFQAERERPAKAGNKEDEEVEGEDEEATTKRTTMTTTAPPPPHRNAAAATNTTNPPPPAESQSRGPTPAPPAPPAPGSREASPQNTPRAASPTPSFVTSPDGPRRPLDAASPSILRSLPRAASLLSGQRTPQHQSTDRCKWPRT</sequence>
<feature type="compositionally biased region" description="Pro residues" evidence="1">
    <location>
        <begin position="112"/>
        <end position="121"/>
    </location>
</feature>
<dbReference type="EMBL" id="JAUIRO010000002">
    <property type="protein sequence ID" value="KAK0727311.1"/>
    <property type="molecule type" value="Genomic_DNA"/>
</dbReference>
<organism evidence="2 3">
    <name type="scientific">Lasiosphaeria miniovina</name>
    <dbReference type="NCBI Taxonomy" id="1954250"/>
    <lineage>
        <taxon>Eukaryota</taxon>
        <taxon>Fungi</taxon>
        <taxon>Dikarya</taxon>
        <taxon>Ascomycota</taxon>
        <taxon>Pezizomycotina</taxon>
        <taxon>Sordariomycetes</taxon>
        <taxon>Sordariomycetidae</taxon>
        <taxon>Sordariales</taxon>
        <taxon>Lasiosphaeriaceae</taxon>
        <taxon>Lasiosphaeria</taxon>
    </lineage>
</organism>
<gene>
    <name evidence="2" type="ORF">B0T26DRAFT_671992</name>
</gene>
<evidence type="ECO:0000256" key="1">
    <source>
        <dbReference type="SAM" id="MobiDB-lite"/>
    </source>
</evidence>
<feature type="compositionally biased region" description="Acidic residues" evidence="1">
    <location>
        <begin position="61"/>
        <end position="71"/>
    </location>
</feature>
<dbReference type="AlphaFoldDB" id="A0AA40E7Y3"/>
<comment type="caution">
    <text evidence="2">The sequence shown here is derived from an EMBL/GenBank/DDBJ whole genome shotgun (WGS) entry which is preliminary data.</text>
</comment>
<reference evidence="2" key="1">
    <citation type="submission" date="2023-06" db="EMBL/GenBank/DDBJ databases">
        <title>Genome-scale phylogeny and comparative genomics of the fungal order Sordariales.</title>
        <authorList>
            <consortium name="Lawrence Berkeley National Laboratory"/>
            <person name="Hensen N."/>
            <person name="Bonometti L."/>
            <person name="Westerberg I."/>
            <person name="Brannstrom I.O."/>
            <person name="Guillou S."/>
            <person name="Cros-Aarteil S."/>
            <person name="Calhoun S."/>
            <person name="Haridas S."/>
            <person name="Kuo A."/>
            <person name="Mondo S."/>
            <person name="Pangilinan J."/>
            <person name="Riley R."/>
            <person name="LaButti K."/>
            <person name="Andreopoulos B."/>
            <person name="Lipzen A."/>
            <person name="Chen C."/>
            <person name="Yanf M."/>
            <person name="Daum C."/>
            <person name="Ng V."/>
            <person name="Clum A."/>
            <person name="Steindorff A."/>
            <person name="Ohm R."/>
            <person name="Martin F."/>
            <person name="Silar P."/>
            <person name="Natvig D."/>
            <person name="Lalanne C."/>
            <person name="Gautier V."/>
            <person name="Ament-velasquez S.L."/>
            <person name="Kruys A."/>
            <person name="Hutchinson M.I."/>
            <person name="Powell A.J."/>
            <person name="Barry K."/>
            <person name="Miller A.N."/>
            <person name="Grigoriev I.V."/>
            <person name="Debuchy R."/>
            <person name="Gladieux P."/>
            <person name="Thoren M.H."/>
            <person name="Johannesson H."/>
        </authorList>
    </citation>
    <scope>NUCLEOTIDE SEQUENCE</scope>
    <source>
        <strain evidence="2">SMH2392-1A</strain>
    </source>
</reference>